<feature type="domain" description="DUF4190" evidence="3">
    <location>
        <begin position="126"/>
        <end position="182"/>
    </location>
</feature>
<sequence length="477" mass="49315">MDPSQPPQDSPAPQPPQQPGQASPEPASGASPWATPGAGQGSAPEAGSGVGADPGAGAGSGAGPGAGAVPGAGQGPVPGPYGSPPPGPYGAPGPYTSPMPGPYGPYGPGVGPYGTPPPAAPQTSGLAIASLVSGAVCCLPPLGLVLGLIALPRMKKKRQRGKGLAITGIALSAVSSLLMVLAFATGAFADFWRGFQDGMEDASSSAYTLNLEKGDCFLADLDSQEPVDKVDTVPCTRPHEGEVTGRFKVKEFTTWPGVNVIDQIAEERCGQLNDAYAMDTWDLPESVGIYYFAPVKESWRDGDRTVICALVSDGELLERSVRQDASTLDSQQLHYLKTMNAVDQALMTEPEEDADEDLDVNKKWARAVHSAVTTASADLRGQDWSDPADSRIALLTKDLDTAARSWHRMATADDADVFWEAYDEAFEALSMEKEVASRSALHLQTVPPGADSESDSDSGSDSGSGSGSGDAGSAEKV</sequence>
<dbReference type="InterPro" id="IPR026004">
    <property type="entry name" value="Septum_form"/>
</dbReference>
<evidence type="ECO:0008006" key="7">
    <source>
        <dbReference type="Google" id="ProtNLM"/>
    </source>
</evidence>
<dbReference type="Proteomes" id="UP000217676">
    <property type="component" value="Chromosome"/>
</dbReference>
<dbReference type="EMBL" id="AP017424">
    <property type="protein sequence ID" value="BAU85807.1"/>
    <property type="molecule type" value="Genomic_DNA"/>
</dbReference>
<organism evidence="5 6">
    <name type="scientific">Streptomyces laurentii</name>
    <dbReference type="NCBI Taxonomy" id="39478"/>
    <lineage>
        <taxon>Bacteria</taxon>
        <taxon>Bacillati</taxon>
        <taxon>Actinomycetota</taxon>
        <taxon>Actinomycetes</taxon>
        <taxon>Kitasatosporales</taxon>
        <taxon>Streptomycetaceae</taxon>
        <taxon>Streptomyces</taxon>
    </lineage>
</organism>
<feature type="region of interest" description="Disordered" evidence="1">
    <location>
        <begin position="1"/>
        <end position="93"/>
    </location>
</feature>
<evidence type="ECO:0000313" key="6">
    <source>
        <dbReference type="Proteomes" id="UP000217676"/>
    </source>
</evidence>
<feature type="region of interest" description="Disordered" evidence="1">
    <location>
        <begin position="437"/>
        <end position="477"/>
    </location>
</feature>
<dbReference type="Pfam" id="PF13845">
    <property type="entry name" value="Septum_form"/>
    <property type="match status" value="1"/>
</dbReference>
<name>A0A160P2N2_STRLU</name>
<reference evidence="5 6" key="1">
    <citation type="journal article" date="2016" name="Genome Announc.">
        <title>Complete Genome Sequence of Thiostrepton-Producing Streptomyces laurentii ATCC 31255.</title>
        <authorList>
            <person name="Doi K."/>
            <person name="Fujino Y."/>
            <person name="Nagayoshi Y."/>
            <person name="Ohshima T."/>
            <person name="Ogata S."/>
        </authorList>
    </citation>
    <scope>NUCLEOTIDE SEQUENCE [LARGE SCALE GENOMIC DNA]</scope>
    <source>
        <strain evidence="5 6">ATCC 31255</strain>
    </source>
</reference>
<keyword evidence="6" id="KW-1185">Reference proteome</keyword>
<accession>A0A160P2N2</accession>
<feature type="transmembrane region" description="Helical" evidence="2">
    <location>
        <begin position="163"/>
        <end position="189"/>
    </location>
</feature>
<feature type="compositionally biased region" description="Gly residues" evidence="1">
    <location>
        <begin position="48"/>
        <end position="76"/>
    </location>
</feature>
<evidence type="ECO:0000259" key="3">
    <source>
        <dbReference type="Pfam" id="PF13828"/>
    </source>
</evidence>
<dbReference type="Pfam" id="PF13828">
    <property type="entry name" value="DUF4190"/>
    <property type="match status" value="1"/>
</dbReference>
<protein>
    <recommendedName>
        <fullName evidence="7">DUF4190 domain-containing protein</fullName>
    </recommendedName>
</protein>
<evidence type="ECO:0000256" key="2">
    <source>
        <dbReference type="SAM" id="Phobius"/>
    </source>
</evidence>
<dbReference type="KEGG" id="slau:SLA_4923"/>
<feature type="compositionally biased region" description="Pro residues" evidence="1">
    <location>
        <begin position="1"/>
        <end position="18"/>
    </location>
</feature>
<feature type="compositionally biased region" description="Low complexity" evidence="1">
    <location>
        <begin position="19"/>
        <end position="28"/>
    </location>
</feature>
<feature type="compositionally biased region" description="Pro residues" evidence="1">
    <location>
        <begin position="77"/>
        <end position="93"/>
    </location>
</feature>
<feature type="domain" description="Septum formation-related" evidence="4">
    <location>
        <begin position="213"/>
        <end position="314"/>
    </location>
</feature>
<evidence type="ECO:0000313" key="5">
    <source>
        <dbReference type="EMBL" id="BAU85807.1"/>
    </source>
</evidence>
<dbReference type="InterPro" id="IPR025241">
    <property type="entry name" value="DUF4190"/>
</dbReference>
<dbReference type="AlphaFoldDB" id="A0A160P2N2"/>
<gene>
    <name evidence="5" type="ORF">SLA_4923</name>
</gene>
<evidence type="ECO:0000259" key="4">
    <source>
        <dbReference type="Pfam" id="PF13845"/>
    </source>
</evidence>
<evidence type="ECO:0000256" key="1">
    <source>
        <dbReference type="SAM" id="MobiDB-lite"/>
    </source>
</evidence>
<keyword evidence="2" id="KW-1133">Transmembrane helix</keyword>
<keyword evidence="2" id="KW-0472">Membrane</keyword>
<feature type="transmembrane region" description="Helical" evidence="2">
    <location>
        <begin position="126"/>
        <end position="151"/>
    </location>
</feature>
<proteinExistence type="predicted"/>
<keyword evidence="2" id="KW-0812">Transmembrane</keyword>